<evidence type="ECO:0000313" key="2">
    <source>
        <dbReference type="Proteomes" id="UP000013085"/>
    </source>
</evidence>
<reference evidence="1 2" key="1">
    <citation type="submission" date="2013-01" db="EMBL/GenBank/DDBJ databases">
        <title>The Genome Sequence of Clostridium clostridioforme 90A8.</title>
        <authorList>
            <consortium name="The Broad Institute Genome Sequencing Platform"/>
            <person name="Earl A."/>
            <person name="Ward D."/>
            <person name="Feldgarden M."/>
            <person name="Gevers D."/>
            <person name="Courvalin P."/>
            <person name="Lambert T."/>
            <person name="Walker B."/>
            <person name="Young S.K."/>
            <person name="Zeng Q."/>
            <person name="Gargeya S."/>
            <person name="Fitzgerald M."/>
            <person name="Haas B."/>
            <person name="Abouelleil A."/>
            <person name="Alvarado L."/>
            <person name="Arachchi H.M."/>
            <person name="Berlin A.M."/>
            <person name="Chapman S.B."/>
            <person name="Dewar J."/>
            <person name="Goldberg J."/>
            <person name="Griggs A."/>
            <person name="Gujja S."/>
            <person name="Hansen M."/>
            <person name="Howarth C."/>
            <person name="Imamovic A."/>
            <person name="Larimer J."/>
            <person name="McCowan C."/>
            <person name="Murphy C."/>
            <person name="Neiman D."/>
            <person name="Pearson M."/>
            <person name="Priest M."/>
            <person name="Roberts A."/>
            <person name="Saif S."/>
            <person name="Shea T."/>
            <person name="Sisk P."/>
            <person name="Sykes S."/>
            <person name="Wortman J."/>
            <person name="Nusbaum C."/>
            <person name="Birren B."/>
        </authorList>
    </citation>
    <scope>NUCLEOTIDE SEQUENCE [LARGE SCALE GENOMIC DNA]</scope>
    <source>
        <strain evidence="1 2">90A8</strain>
    </source>
</reference>
<sequence>MAKKMKSLLFDDGYESFSVNDDPSRIIRFNPADPEIINRVLDVQKHFKNYSPPEGIELNPDGTPKSDLEKGGAYVADFSEEMRKAFNGIFLSDVYDTIFAGQSPLCIVGQKYLYEGVLDGLLVLMKPAVEEYTRKNREKSRKYLEDIEK</sequence>
<accession>A0A0E2H5L9</accession>
<dbReference type="PATRIC" id="fig|999408.3.peg.4650"/>
<comment type="caution">
    <text evidence="1">The sequence shown here is derived from an EMBL/GenBank/DDBJ whole genome shotgun (WGS) entry which is preliminary data.</text>
</comment>
<proteinExistence type="predicted"/>
<dbReference type="HOGENOM" id="CLU_136664_0_0_9"/>
<dbReference type="EMBL" id="AGYR01000048">
    <property type="protein sequence ID" value="ENZ10205.1"/>
    <property type="molecule type" value="Genomic_DNA"/>
</dbReference>
<protein>
    <submittedName>
        <fullName evidence="1">Uncharacterized protein</fullName>
    </submittedName>
</protein>
<dbReference type="AlphaFoldDB" id="A0A0E2H5L9"/>
<organism evidence="1 2">
    <name type="scientific">[Clostridium] clostridioforme 90A8</name>
    <dbReference type="NCBI Taxonomy" id="999408"/>
    <lineage>
        <taxon>Bacteria</taxon>
        <taxon>Bacillati</taxon>
        <taxon>Bacillota</taxon>
        <taxon>Clostridia</taxon>
        <taxon>Lachnospirales</taxon>
        <taxon>Lachnospiraceae</taxon>
        <taxon>Enterocloster</taxon>
    </lineage>
</organism>
<evidence type="ECO:0000313" key="1">
    <source>
        <dbReference type="EMBL" id="ENZ10205.1"/>
    </source>
</evidence>
<dbReference type="Proteomes" id="UP000013085">
    <property type="component" value="Unassembled WGS sequence"/>
</dbReference>
<dbReference type="RefSeq" id="WP_002594107.1">
    <property type="nucleotide sequence ID" value="NZ_KB850984.1"/>
</dbReference>
<gene>
    <name evidence="1" type="ORF">HMPREF1090_04334</name>
</gene>
<name>A0A0E2H5L9_9FIRM</name>